<evidence type="ECO:0000313" key="2">
    <source>
        <dbReference type="EMBL" id="EJK55600.1"/>
    </source>
</evidence>
<accession>K0RRD2</accession>
<feature type="compositionally biased region" description="Basic and acidic residues" evidence="1">
    <location>
        <begin position="19"/>
        <end position="29"/>
    </location>
</feature>
<dbReference type="EMBL" id="AGNL01033693">
    <property type="protein sequence ID" value="EJK55600.1"/>
    <property type="molecule type" value="Genomic_DNA"/>
</dbReference>
<evidence type="ECO:0000313" key="3">
    <source>
        <dbReference type="Proteomes" id="UP000266841"/>
    </source>
</evidence>
<proteinExistence type="predicted"/>
<organism evidence="2 3">
    <name type="scientific">Thalassiosira oceanica</name>
    <name type="common">Marine diatom</name>
    <dbReference type="NCBI Taxonomy" id="159749"/>
    <lineage>
        <taxon>Eukaryota</taxon>
        <taxon>Sar</taxon>
        <taxon>Stramenopiles</taxon>
        <taxon>Ochrophyta</taxon>
        <taxon>Bacillariophyta</taxon>
        <taxon>Coscinodiscophyceae</taxon>
        <taxon>Thalassiosirophycidae</taxon>
        <taxon>Thalassiosirales</taxon>
        <taxon>Thalassiosiraceae</taxon>
        <taxon>Thalassiosira</taxon>
    </lineage>
</organism>
<dbReference type="Proteomes" id="UP000266841">
    <property type="component" value="Unassembled WGS sequence"/>
</dbReference>
<dbReference type="OrthoDB" id="47410at2759"/>
<sequence>RQDSPHPHTPPNYGAKVQYAKESDTSLPLDKDGQRFIQQLAGTFLFPSARGRQPTPGLAKLHRLATIQANPVHQIHRQAAP</sequence>
<comment type="caution">
    <text evidence="2">The sequence shown here is derived from an EMBL/GenBank/DDBJ whole genome shotgun (WGS) entry which is preliminary data.</text>
</comment>
<feature type="non-terminal residue" evidence="2">
    <location>
        <position position="1"/>
    </location>
</feature>
<feature type="region of interest" description="Disordered" evidence="1">
    <location>
        <begin position="1"/>
        <end position="29"/>
    </location>
</feature>
<name>K0RRD2_THAOC</name>
<evidence type="ECO:0000256" key="1">
    <source>
        <dbReference type="SAM" id="MobiDB-lite"/>
    </source>
</evidence>
<gene>
    <name evidence="2" type="ORF">THAOC_24657</name>
</gene>
<reference evidence="2 3" key="1">
    <citation type="journal article" date="2012" name="Genome Biol.">
        <title>Genome and low-iron response of an oceanic diatom adapted to chronic iron limitation.</title>
        <authorList>
            <person name="Lommer M."/>
            <person name="Specht M."/>
            <person name="Roy A.S."/>
            <person name="Kraemer L."/>
            <person name="Andreson R."/>
            <person name="Gutowska M.A."/>
            <person name="Wolf J."/>
            <person name="Bergner S.V."/>
            <person name="Schilhabel M.B."/>
            <person name="Klostermeier U.C."/>
            <person name="Beiko R.G."/>
            <person name="Rosenstiel P."/>
            <person name="Hippler M."/>
            <person name="Laroche J."/>
        </authorList>
    </citation>
    <scope>NUCLEOTIDE SEQUENCE [LARGE SCALE GENOMIC DNA]</scope>
    <source>
        <strain evidence="2 3">CCMP1005</strain>
    </source>
</reference>
<protein>
    <submittedName>
        <fullName evidence="2">Uncharacterized protein</fullName>
    </submittedName>
</protein>
<keyword evidence="3" id="KW-1185">Reference proteome</keyword>
<dbReference type="AlphaFoldDB" id="K0RRD2"/>